<reference evidence="2" key="1">
    <citation type="submission" date="2019-02" db="EMBL/GenBank/DDBJ databases">
        <authorList>
            <person name="Gruber-Vodicka R. H."/>
            <person name="Seah K. B. B."/>
        </authorList>
    </citation>
    <scope>NUCLEOTIDE SEQUENCE</scope>
    <source>
        <strain evidence="2">BECK_BZ126</strain>
    </source>
</reference>
<feature type="region of interest" description="Disordered" evidence="1">
    <location>
        <begin position="1"/>
        <end position="53"/>
    </location>
</feature>
<sequence length="158" mass="17538">MTPCLNVTASLRGRGGKQPEANQRSVETYEEPPFDYPLPKDKDSPRTRGEDGIHQRPFFKKQYSNSIGMVGTNITSIAETFRLSTVHDLPNIVSGGKTNLRPMVREELFPVILENPLKSEMAFADGFHNGLNPTSIPDSATNYYCPEGAFCSRADLKT</sequence>
<organism evidence="2">
    <name type="scientific">Candidatus Kentrum sp. TC</name>
    <dbReference type="NCBI Taxonomy" id="2126339"/>
    <lineage>
        <taxon>Bacteria</taxon>
        <taxon>Pseudomonadati</taxon>
        <taxon>Pseudomonadota</taxon>
        <taxon>Gammaproteobacteria</taxon>
        <taxon>Candidatus Kentrum</taxon>
    </lineage>
</organism>
<gene>
    <name evidence="2" type="ORF">BECKTC1821F_GA0114240_10506</name>
</gene>
<proteinExistence type="predicted"/>
<accession>A0A451A448</accession>
<evidence type="ECO:0000256" key="1">
    <source>
        <dbReference type="SAM" id="MobiDB-lite"/>
    </source>
</evidence>
<dbReference type="AlphaFoldDB" id="A0A451A448"/>
<name>A0A451A448_9GAMM</name>
<dbReference type="EMBL" id="CAADFW010000050">
    <property type="protein sequence ID" value="VFK60805.1"/>
    <property type="molecule type" value="Genomic_DNA"/>
</dbReference>
<protein>
    <submittedName>
        <fullName evidence="2">Uncharacterized protein</fullName>
    </submittedName>
</protein>
<feature type="compositionally biased region" description="Basic and acidic residues" evidence="1">
    <location>
        <begin position="38"/>
        <end position="53"/>
    </location>
</feature>
<evidence type="ECO:0000313" key="2">
    <source>
        <dbReference type="EMBL" id="VFK60805.1"/>
    </source>
</evidence>